<protein>
    <submittedName>
        <fullName evidence="2">Uncharacterized protein</fullName>
    </submittedName>
</protein>
<organism evidence="2 3">
    <name type="scientific">Hortaea werneckii</name>
    <name type="common">Black yeast</name>
    <name type="synonym">Cladosporium werneckii</name>
    <dbReference type="NCBI Taxonomy" id="91943"/>
    <lineage>
        <taxon>Eukaryota</taxon>
        <taxon>Fungi</taxon>
        <taxon>Dikarya</taxon>
        <taxon>Ascomycota</taxon>
        <taxon>Pezizomycotina</taxon>
        <taxon>Dothideomycetes</taxon>
        <taxon>Dothideomycetidae</taxon>
        <taxon>Mycosphaerellales</taxon>
        <taxon>Teratosphaeriaceae</taxon>
        <taxon>Hortaea</taxon>
    </lineage>
</organism>
<evidence type="ECO:0000256" key="1">
    <source>
        <dbReference type="SAM" id="Phobius"/>
    </source>
</evidence>
<accession>A0A3M7GKA6</accession>
<dbReference type="EMBL" id="QWIS01000208">
    <property type="protein sequence ID" value="RMZ01580.1"/>
    <property type="molecule type" value="Genomic_DNA"/>
</dbReference>
<sequence>MGQTMEMLKYRIKYCLIALNRAVFYALIIICMPCTLGMSAMWVTALDHNPKFTYPQKPVSGQRRSREEEER</sequence>
<dbReference type="AlphaFoldDB" id="A0A3M7GKA6"/>
<comment type="caution">
    <text evidence="2">The sequence shown here is derived from an EMBL/GenBank/DDBJ whole genome shotgun (WGS) entry which is preliminary data.</text>
</comment>
<reference evidence="2 3" key="1">
    <citation type="journal article" date="2018" name="BMC Genomics">
        <title>Genomic evidence for intraspecific hybridization in a clonal and extremely halotolerant yeast.</title>
        <authorList>
            <person name="Gostincar C."/>
            <person name="Stajich J.E."/>
            <person name="Zupancic J."/>
            <person name="Zalar P."/>
            <person name="Gunde-Cimerman N."/>
        </authorList>
    </citation>
    <scope>NUCLEOTIDE SEQUENCE [LARGE SCALE GENOMIC DNA]</scope>
    <source>
        <strain evidence="2 3">EXF-562</strain>
    </source>
</reference>
<name>A0A3M7GKA6_HORWE</name>
<proteinExistence type="predicted"/>
<dbReference type="VEuPathDB" id="FungiDB:BTJ68_15481"/>
<keyword evidence="1" id="KW-1133">Transmembrane helix</keyword>
<evidence type="ECO:0000313" key="3">
    <source>
        <dbReference type="Proteomes" id="UP000280598"/>
    </source>
</evidence>
<feature type="transmembrane region" description="Helical" evidence="1">
    <location>
        <begin position="21"/>
        <end position="45"/>
    </location>
</feature>
<keyword evidence="1" id="KW-0472">Membrane</keyword>
<dbReference type="Proteomes" id="UP000280598">
    <property type="component" value="Unassembled WGS sequence"/>
</dbReference>
<gene>
    <name evidence="2" type="ORF">D0860_07562</name>
</gene>
<keyword evidence="1" id="KW-0812">Transmembrane</keyword>
<evidence type="ECO:0000313" key="2">
    <source>
        <dbReference type="EMBL" id="RMZ01580.1"/>
    </source>
</evidence>